<dbReference type="Proteomes" id="UP000013909">
    <property type="component" value="Unassembled WGS sequence"/>
</dbReference>
<reference evidence="1 2" key="1">
    <citation type="submission" date="2013-02" db="EMBL/GenBank/DDBJ databases">
        <title>A novel strain isolated from Lonar lake, Maharashtra, India.</title>
        <authorList>
            <person name="Singh A."/>
        </authorList>
    </citation>
    <scope>NUCLEOTIDE SEQUENCE [LARGE SCALE GENOMIC DNA]</scope>
    <source>
        <strain evidence="1 2">AK24</strain>
    </source>
</reference>
<name>R7ZP03_9BACT</name>
<evidence type="ECO:0008006" key="3">
    <source>
        <dbReference type="Google" id="ProtNLM"/>
    </source>
</evidence>
<evidence type="ECO:0000313" key="2">
    <source>
        <dbReference type="Proteomes" id="UP000013909"/>
    </source>
</evidence>
<dbReference type="PROSITE" id="PS51257">
    <property type="entry name" value="PROKAR_LIPOPROTEIN"/>
    <property type="match status" value="1"/>
</dbReference>
<proteinExistence type="predicted"/>
<evidence type="ECO:0000313" key="1">
    <source>
        <dbReference type="EMBL" id="EON75783.1"/>
    </source>
</evidence>
<gene>
    <name evidence="1" type="ORF">ADIS_3674</name>
</gene>
<dbReference type="RefSeq" id="WP_010855805.1">
    <property type="nucleotide sequence ID" value="NZ_AQHR01000096.1"/>
</dbReference>
<comment type="caution">
    <text evidence="1">The sequence shown here is derived from an EMBL/GenBank/DDBJ whole genome shotgun (WGS) entry which is preliminary data.</text>
</comment>
<sequence>MTTKLSVLAIVLGISFCWLLSSCGEQKSTVENDLSEAPSDEVVETRASPLRRVEGAIGGKQVKVQYGSPAVKGRKIWGDLVPYNEVWRTGANEATHIEFAQPLLISGQTLPPGKYSIFTIPRESGPWTVIFNSEWDLEHGHYQYKEEHDVLRVTAEPTWESSSQESLSIEVVPQGLVIKWEKLNLPITIE</sequence>
<accession>R7ZP03</accession>
<dbReference type="AlphaFoldDB" id="R7ZP03"/>
<keyword evidence="2" id="KW-1185">Reference proteome</keyword>
<protein>
    <recommendedName>
        <fullName evidence="3">DUF2911 domain-containing protein</fullName>
    </recommendedName>
</protein>
<dbReference type="PATRIC" id="fig|1288963.3.peg.3669"/>
<dbReference type="InterPro" id="IPR021314">
    <property type="entry name" value="DUF2911"/>
</dbReference>
<dbReference type="EMBL" id="AQHR01000096">
    <property type="protein sequence ID" value="EON75783.1"/>
    <property type="molecule type" value="Genomic_DNA"/>
</dbReference>
<organism evidence="1 2">
    <name type="scientific">Lunatimonas lonarensis</name>
    <dbReference type="NCBI Taxonomy" id="1232681"/>
    <lineage>
        <taxon>Bacteria</taxon>
        <taxon>Pseudomonadati</taxon>
        <taxon>Bacteroidota</taxon>
        <taxon>Cytophagia</taxon>
        <taxon>Cytophagales</taxon>
        <taxon>Cyclobacteriaceae</taxon>
    </lineage>
</organism>
<dbReference type="OrthoDB" id="978542at2"/>
<dbReference type="Pfam" id="PF11138">
    <property type="entry name" value="DUF2911"/>
    <property type="match status" value="1"/>
</dbReference>
<dbReference type="STRING" id="1232681.ADIS_3674"/>